<evidence type="ECO:0000313" key="1">
    <source>
        <dbReference type="EMBL" id="JAH69759.1"/>
    </source>
</evidence>
<protein>
    <submittedName>
        <fullName evidence="1">Uncharacterized protein</fullName>
    </submittedName>
</protein>
<sequence length="15" mass="1763">MAKQIHHCQFTGNTF</sequence>
<organism evidence="1">
    <name type="scientific">Anguilla anguilla</name>
    <name type="common">European freshwater eel</name>
    <name type="synonym">Muraena anguilla</name>
    <dbReference type="NCBI Taxonomy" id="7936"/>
    <lineage>
        <taxon>Eukaryota</taxon>
        <taxon>Metazoa</taxon>
        <taxon>Chordata</taxon>
        <taxon>Craniata</taxon>
        <taxon>Vertebrata</taxon>
        <taxon>Euteleostomi</taxon>
        <taxon>Actinopterygii</taxon>
        <taxon>Neopterygii</taxon>
        <taxon>Teleostei</taxon>
        <taxon>Anguilliformes</taxon>
        <taxon>Anguillidae</taxon>
        <taxon>Anguilla</taxon>
    </lineage>
</organism>
<proteinExistence type="predicted"/>
<reference evidence="1" key="2">
    <citation type="journal article" date="2015" name="Fish Shellfish Immunol.">
        <title>Early steps in the European eel (Anguilla anguilla)-Vibrio vulnificus interaction in the gills: Role of the RtxA13 toxin.</title>
        <authorList>
            <person name="Callol A."/>
            <person name="Pajuelo D."/>
            <person name="Ebbesson L."/>
            <person name="Teles M."/>
            <person name="MacKenzie S."/>
            <person name="Amaro C."/>
        </authorList>
    </citation>
    <scope>NUCLEOTIDE SEQUENCE</scope>
</reference>
<name>A0A0E9UV79_ANGAN</name>
<dbReference type="EMBL" id="GBXM01038818">
    <property type="protein sequence ID" value="JAH69759.1"/>
    <property type="molecule type" value="Transcribed_RNA"/>
</dbReference>
<accession>A0A0E9UV79</accession>
<reference evidence="1" key="1">
    <citation type="submission" date="2014-11" db="EMBL/GenBank/DDBJ databases">
        <authorList>
            <person name="Amaro Gonzalez C."/>
        </authorList>
    </citation>
    <scope>NUCLEOTIDE SEQUENCE</scope>
</reference>